<organism evidence="2 3">
    <name type="scientific">Ajellomyces capsulatus</name>
    <name type="common">Darling's disease fungus</name>
    <name type="synonym">Histoplasma capsulatum</name>
    <dbReference type="NCBI Taxonomy" id="5037"/>
    <lineage>
        <taxon>Eukaryota</taxon>
        <taxon>Fungi</taxon>
        <taxon>Dikarya</taxon>
        <taxon>Ascomycota</taxon>
        <taxon>Pezizomycotina</taxon>
        <taxon>Eurotiomycetes</taxon>
        <taxon>Eurotiomycetidae</taxon>
        <taxon>Onygenales</taxon>
        <taxon>Ajellomycetaceae</taxon>
        <taxon>Histoplasma</taxon>
    </lineage>
</organism>
<feature type="region of interest" description="Disordered" evidence="1">
    <location>
        <begin position="1"/>
        <end position="27"/>
    </location>
</feature>
<dbReference type="Proteomes" id="UP000670092">
    <property type="component" value="Unassembled WGS sequence"/>
</dbReference>
<comment type="caution">
    <text evidence="2">The sequence shown here is derived from an EMBL/GenBank/DDBJ whole genome shotgun (WGS) entry which is preliminary data.</text>
</comment>
<name>A0A8H7YR52_AJECA</name>
<feature type="compositionally biased region" description="Low complexity" evidence="1">
    <location>
        <begin position="12"/>
        <end position="24"/>
    </location>
</feature>
<reference evidence="2 3" key="1">
    <citation type="submission" date="2021-01" db="EMBL/GenBank/DDBJ databases">
        <title>Chromosome-level genome assembly of a human fungal pathogen reveals clustering of transcriptionally co-regulated genes.</title>
        <authorList>
            <person name="Voorhies M."/>
            <person name="Cohen S."/>
            <person name="Shea T.P."/>
            <person name="Petrus S."/>
            <person name="Munoz J.F."/>
            <person name="Poplawski S."/>
            <person name="Goldman W.E."/>
            <person name="Michael T."/>
            <person name="Cuomo C.A."/>
            <person name="Sil A."/>
            <person name="Beyhan S."/>
        </authorList>
    </citation>
    <scope>NUCLEOTIDE SEQUENCE [LARGE SCALE GENOMIC DNA]</scope>
    <source>
        <strain evidence="2 3">G184AR</strain>
    </source>
</reference>
<dbReference type="EMBL" id="JAEVHI010000003">
    <property type="protein sequence ID" value="KAG5295761.1"/>
    <property type="molecule type" value="Genomic_DNA"/>
</dbReference>
<evidence type="ECO:0000313" key="2">
    <source>
        <dbReference type="EMBL" id="KAG5295761.1"/>
    </source>
</evidence>
<gene>
    <name evidence="2" type="ORF">I7I52_06144</name>
</gene>
<evidence type="ECO:0000256" key="1">
    <source>
        <dbReference type="SAM" id="MobiDB-lite"/>
    </source>
</evidence>
<evidence type="ECO:0000313" key="3">
    <source>
        <dbReference type="Proteomes" id="UP000670092"/>
    </source>
</evidence>
<protein>
    <submittedName>
        <fullName evidence="2">Flocculation suppression protein</fullName>
    </submittedName>
</protein>
<dbReference type="AlphaFoldDB" id="A0A8H7YR52"/>
<proteinExistence type="predicted"/>
<dbReference type="VEuPathDB" id="FungiDB:I7I52_06144"/>
<accession>A0A8H7YR52</accession>
<sequence length="103" mass="11577">MFEARFPAQPTSENPEPSRSSPRPLLHPITTRKVIPWTSRRLHRLQWLPPPTTMASLSRNTDRLPQTIIAITTTTTAMPTTAIVASIITMRTALALVMHPQVR</sequence>